<evidence type="ECO:0000313" key="5">
    <source>
        <dbReference type="Proteomes" id="UP000462363"/>
    </source>
</evidence>
<evidence type="ECO:0000313" key="4">
    <source>
        <dbReference type="EMBL" id="MSS39760.1"/>
    </source>
</evidence>
<feature type="transmembrane region" description="Helical" evidence="2">
    <location>
        <begin position="182"/>
        <end position="205"/>
    </location>
</feature>
<feature type="transmembrane region" description="Helical" evidence="2">
    <location>
        <begin position="290"/>
        <end position="311"/>
    </location>
</feature>
<keyword evidence="4" id="KW-0645">Protease</keyword>
<dbReference type="GO" id="GO:0006508">
    <property type="term" value="P:proteolysis"/>
    <property type="evidence" value="ECO:0007669"/>
    <property type="project" value="UniProtKB-KW"/>
</dbReference>
<sequence length="333" mass="37097">MKVRKRMEQQQNRQGQGGQVPPMKPESYGKRLWHLWGPVVIWLVIGILVSMIAEYALTSVYIVSHYGNELNQGSSLSQTMELMEKDGASIMNAVVKQMNAYSTPINGVRALIVIPVMAFLFHKDRAKEKATGFHPNKKAPIWKYFAVIVIAAAMCLGLNNLITIGNFSAASETYTETLEGMYSAPLALQIAVLAIIVPISEELVFRGLLFKRFRENGGFMQAALLSAFVFGWIHNNIVQMIYGFVIGMMLAYLYEKYGSVKAPILAHMSMNLLSVLATKYKLLEWLAEDVLRIGIVTVACASIAATMFVFIQRIEEKPDIPGKSEEHENLAAV</sequence>
<dbReference type="Pfam" id="PF02517">
    <property type="entry name" value="Rce1-like"/>
    <property type="match status" value="1"/>
</dbReference>
<name>A0A844F7C5_CLOSV</name>
<dbReference type="PANTHER" id="PTHR36435:SF1">
    <property type="entry name" value="CAAX AMINO TERMINAL PROTEASE FAMILY PROTEIN"/>
    <property type="match status" value="1"/>
</dbReference>
<gene>
    <name evidence="4" type="ORF">FYJ37_05185</name>
</gene>
<dbReference type="InterPro" id="IPR052710">
    <property type="entry name" value="CAAX_protease"/>
</dbReference>
<keyword evidence="2" id="KW-0812">Transmembrane</keyword>
<keyword evidence="4" id="KW-0378">Hydrolase</keyword>
<feature type="region of interest" description="Disordered" evidence="1">
    <location>
        <begin position="1"/>
        <end position="23"/>
    </location>
</feature>
<evidence type="ECO:0000256" key="1">
    <source>
        <dbReference type="SAM" id="MobiDB-lite"/>
    </source>
</evidence>
<feature type="transmembrane region" description="Helical" evidence="2">
    <location>
        <begin position="32"/>
        <end position="53"/>
    </location>
</feature>
<dbReference type="AlphaFoldDB" id="A0A844F7C5"/>
<keyword evidence="2" id="KW-0472">Membrane</keyword>
<dbReference type="GO" id="GO:0080120">
    <property type="term" value="P:CAAX-box protein maturation"/>
    <property type="evidence" value="ECO:0007669"/>
    <property type="project" value="UniProtKB-ARBA"/>
</dbReference>
<keyword evidence="4" id="KW-0482">Metalloprotease</keyword>
<dbReference type="Proteomes" id="UP000462363">
    <property type="component" value="Unassembled WGS sequence"/>
</dbReference>
<protein>
    <submittedName>
        <fullName evidence="4">CPBP family intramembrane metalloprotease</fullName>
    </submittedName>
</protein>
<dbReference type="RefSeq" id="WP_154322530.1">
    <property type="nucleotide sequence ID" value="NZ_CP045695.1"/>
</dbReference>
<feature type="transmembrane region" description="Helical" evidence="2">
    <location>
        <begin position="239"/>
        <end position="255"/>
    </location>
</feature>
<feature type="domain" description="CAAX prenyl protease 2/Lysostaphin resistance protein A-like" evidence="3">
    <location>
        <begin position="186"/>
        <end position="273"/>
    </location>
</feature>
<dbReference type="GO" id="GO:0008237">
    <property type="term" value="F:metallopeptidase activity"/>
    <property type="evidence" value="ECO:0007669"/>
    <property type="project" value="UniProtKB-KW"/>
</dbReference>
<proteinExistence type="predicted"/>
<organism evidence="4 5">
    <name type="scientific">Clostridium scindens (strain JCM 10418 / VPI 12708)</name>
    <dbReference type="NCBI Taxonomy" id="29347"/>
    <lineage>
        <taxon>Bacteria</taxon>
        <taxon>Bacillati</taxon>
        <taxon>Bacillota</taxon>
        <taxon>Clostridia</taxon>
        <taxon>Lachnospirales</taxon>
        <taxon>Lachnospiraceae</taxon>
    </lineage>
</organism>
<evidence type="ECO:0000256" key="2">
    <source>
        <dbReference type="SAM" id="Phobius"/>
    </source>
</evidence>
<comment type="caution">
    <text evidence="4">The sequence shown here is derived from an EMBL/GenBank/DDBJ whole genome shotgun (WGS) entry which is preliminary data.</text>
</comment>
<dbReference type="GO" id="GO:0004175">
    <property type="term" value="F:endopeptidase activity"/>
    <property type="evidence" value="ECO:0007669"/>
    <property type="project" value="UniProtKB-ARBA"/>
</dbReference>
<dbReference type="PANTHER" id="PTHR36435">
    <property type="entry name" value="SLR1288 PROTEIN"/>
    <property type="match status" value="1"/>
</dbReference>
<reference evidence="4 5" key="1">
    <citation type="submission" date="2019-08" db="EMBL/GenBank/DDBJ databases">
        <title>In-depth cultivation of the pig gut microbiome towards novel bacterial diversity and tailored functional studies.</title>
        <authorList>
            <person name="Wylensek D."/>
            <person name="Hitch T.C.A."/>
            <person name="Clavel T."/>
        </authorList>
    </citation>
    <scope>NUCLEOTIDE SEQUENCE [LARGE SCALE GENOMIC DNA]</scope>
    <source>
        <strain evidence="4 5">BL-389-WT-3D</strain>
    </source>
</reference>
<feature type="transmembrane region" description="Helical" evidence="2">
    <location>
        <begin position="101"/>
        <end position="121"/>
    </location>
</feature>
<dbReference type="EMBL" id="VUMB01000008">
    <property type="protein sequence ID" value="MSS39760.1"/>
    <property type="molecule type" value="Genomic_DNA"/>
</dbReference>
<accession>A0A844F7C5</accession>
<evidence type="ECO:0000259" key="3">
    <source>
        <dbReference type="Pfam" id="PF02517"/>
    </source>
</evidence>
<dbReference type="InterPro" id="IPR003675">
    <property type="entry name" value="Rce1/LyrA-like_dom"/>
</dbReference>
<feature type="transmembrane region" description="Helical" evidence="2">
    <location>
        <begin position="141"/>
        <end position="162"/>
    </location>
</feature>
<keyword evidence="2" id="KW-1133">Transmembrane helix</keyword>